<dbReference type="RefSeq" id="WP_315572006.1">
    <property type="nucleotide sequence ID" value="NZ_CP118868.1"/>
</dbReference>
<evidence type="ECO:0000256" key="1">
    <source>
        <dbReference type="ARBA" id="ARBA00006484"/>
    </source>
</evidence>
<evidence type="ECO:0000313" key="4">
    <source>
        <dbReference type="EMBL" id="WEG35973.1"/>
    </source>
</evidence>
<proteinExistence type="inferred from homology"/>
<gene>
    <name evidence="4" type="ORF">PYS61_02035</name>
</gene>
<dbReference type="InterPro" id="IPR036291">
    <property type="entry name" value="NAD(P)-bd_dom_sf"/>
</dbReference>
<evidence type="ECO:0000256" key="2">
    <source>
        <dbReference type="ARBA" id="ARBA00022857"/>
    </source>
</evidence>
<name>A0ABY8C9K3_9FIRM</name>
<accession>A0ABY8C9K3</accession>
<dbReference type="EMBL" id="CP118868">
    <property type="protein sequence ID" value="WEG35973.1"/>
    <property type="molecule type" value="Genomic_DNA"/>
</dbReference>
<dbReference type="Proteomes" id="UP001220478">
    <property type="component" value="Chromosome"/>
</dbReference>
<evidence type="ECO:0000256" key="3">
    <source>
        <dbReference type="ARBA" id="ARBA00023002"/>
    </source>
</evidence>
<comment type="similarity">
    <text evidence="1">Belongs to the short-chain dehydrogenases/reductases (SDR) family.</text>
</comment>
<dbReference type="SUPFAM" id="SSF51735">
    <property type="entry name" value="NAD(P)-binding Rossmann-fold domains"/>
    <property type="match status" value="1"/>
</dbReference>
<protein>
    <submittedName>
        <fullName evidence="4">SDR family NAD(P)-dependent oxidoreductase</fullName>
    </submittedName>
</protein>
<dbReference type="CDD" id="cd05233">
    <property type="entry name" value="SDR_c"/>
    <property type="match status" value="1"/>
</dbReference>
<dbReference type="PANTHER" id="PTHR43391:SF14">
    <property type="entry name" value="DEHYDROGENASE_REDUCTASE SDR FAMILY PROTEIN 7-LIKE"/>
    <property type="match status" value="1"/>
</dbReference>
<reference evidence="4 5" key="1">
    <citation type="submission" date="2023-02" db="EMBL/GenBank/DDBJ databases">
        <title>Novel Oscillospiraceae bacterial genomes.</title>
        <authorList>
            <person name="Srinivasan S."/>
            <person name="Austin M.N."/>
            <person name="Fiedler T.L."/>
            <person name="Strenk S.M."/>
            <person name="Agnew K.J."/>
            <person name="Nagana Gowda G.A."/>
            <person name="Raftery D."/>
            <person name="Beamer M.A."/>
            <person name="Achilles S.L."/>
            <person name="Wiesenfeld H.C."/>
            <person name="Fredricks D.N."/>
            <person name="Hillier S.L."/>
        </authorList>
    </citation>
    <scope>NUCLEOTIDE SEQUENCE [LARGE SCALE GENOMIC DNA]</scope>
    <source>
        <strain evidence="4 5">CHIC02 1186E3-8</strain>
    </source>
</reference>
<dbReference type="InterPro" id="IPR002347">
    <property type="entry name" value="SDR_fam"/>
</dbReference>
<dbReference type="PRINTS" id="PR00081">
    <property type="entry name" value="GDHRDH"/>
</dbReference>
<evidence type="ECO:0000313" key="5">
    <source>
        <dbReference type="Proteomes" id="UP001220478"/>
    </source>
</evidence>
<dbReference type="Gene3D" id="3.40.50.720">
    <property type="entry name" value="NAD(P)-binding Rossmann-like Domain"/>
    <property type="match status" value="1"/>
</dbReference>
<organism evidence="4 5">
    <name type="scientific">Amygdalobacter indicium</name>
    <dbReference type="NCBI Taxonomy" id="3029272"/>
    <lineage>
        <taxon>Bacteria</taxon>
        <taxon>Bacillati</taxon>
        <taxon>Bacillota</taxon>
        <taxon>Clostridia</taxon>
        <taxon>Eubacteriales</taxon>
        <taxon>Oscillospiraceae</taxon>
        <taxon>Amygdalobacter</taxon>
    </lineage>
</organism>
<keyword evidence="5" id="KW-1185">Reference proteome</keyword>
<dbReference type="Pfam" id="PF00106">
    <property type="entry name" value="adh_short"/>
    <property type="match status" value="1"/>
</dbReference>
<keyword evidence="3" id="KW-0560">Oxidoreductase</keyword>
<sequence>MRKMKELIIISGADGSLGQAFLQTLATEQTYFGNYYVLTGLKVEENSGCKRLAAALPLPYIAINLDLSKDNAAEELAAAINAELGCDWQITCLINNAGIGFKGPFAAQNSKDQELCLKLNVFAPTLLLSYFLEKGKFSPHSKVTVINVASSSAFTPQANFAVYSAGKSYLRNFSIALNAEWQAASLPWHCTVACPGPMLSAFLQTAAKYLPADANKNSSSTSNAAAGLPLYKKLALENPLKVAKSAIKAAKAGKDVSYSSFITYILRCLAGLLPAGLFARLTGK</sequence>
<keyword evidence="2" id="KW-0521">NADP</keyword>
<dbReference type="PANTHER" id="PTHR43391">
    <property type="entry name" value="RETINOL DEHYDROGENASE-RELATED"/>
    <property type="match status" value="1"/>
</dbReference>